<evidence type="ECO:0000256" key="1">
    <source>
        <dbReference type="ARBA" id="ARBA00022801"/>
    </source>
</evidence>
<evidence type="ECO:0000259" key="2">
    <source>
        <dbReference type="Pfam" id="PF12146"/>
    </source>
</evidence>
<dbReference type="Gene3D" id="3.40.50.1820">
    <property type="entry name" value="alpha/beta hydrolase"/>
    <property type="match status" value="1"/>
</dbReference>
<reference evidence="4" key="1">
    <citation type="submission" date="2023-07" db="EMBL/GenBank/DDBJ databases">
        <title>30 novel species of actinomycetes from the DSMZ collection.</title>
        <authorList>
            <person name="Nouioui I."/>
        </authorList>
    </citation>
    <scope>NUCLEOTIDE SEQUENCE [LARGE SCALE GENOMIC DNA]</scope>
    <source>
        <strain evidence="4">DSM 41982</strain>
    </source>
</reference>
<feature type="domain" description="Serine aminopeptidase S33" evidence="2">
    <location>
        <begin position="56"/>
        <end position="269"/>
    </location>
</feature>
<evidence type="ECO:0000313" key="4">
    <source>
        <dbReference type="Proteomes" id="UP001183607"/>
    </source>
</evidence>
<organism evidence="3 4">
    <name type="scientific">Streptomyces evansiae</name>
    <dbReference type="NCBI Taxonomy" id="3075535"/>
    <lineage>
        <taxon>Bacteria</taxon>
        <taxon>Bacillati</taxon>
        <taxon>Actinomycetota</taxon>
        <taxon>Actinomycetes</taxon>
        <taxon>Kitasatosporales</taxon>
        <taxon>Streptomycetaceae</taxon>
        <taxon>Streptomyces</taxon>
    </lineage>
</organism>
<protein>
    <submittedName>
        <fullName evidence="3">Alpha/beta hydrolase</fullName>
    </submittedName>
</protein>
<evidence type="ECO:0000313" key="3">
    <source>
        <dbReference type="EMBL" id="MDT0418120.1"/>
    </source>
</evidence>
<dbReference type="AlphaFoldDB" id="A0ABD5E9L1"/>
<dbReference type="InterPro" id="IPR002471">
    <property type="entry name" value="Pept_S9_AS"/>
</dbReference>
<comment type="caution">
    <text evidence="3">The sequence shown here is derived from an EMBL/GenBank/DDBJ whole genome shotgun (WGS) entry which is preliminary data.</text>
</comment>
<keyword evidence="1 3" id="KW-0378">Hydrolase</keyword>
<dbReference type="RefSeq" id="WP_311677413.1">
    <property type="nucleotide sequence ID" value="NZ_JAVRER010000038.1"/>
</dbReference>
<dbReference type="PANTHER" id="PTHR43265:SF1">
    <property type="entry name" value="ESTERASE ESTD"/>
    <property type="match status" value="1"/>
</dbReference>
<dbReference type="Pfam" id="PF12146">
    <property type="entry name" value="Hydrolase_4"/>
    <property type="match status" value="1"/>
</dbReference>
<dbReference type="PANTHER" id="PTHR43265">
    <property type="entry name" value="ESTERASE ESTD"/>
    <property type="match status" value="1"/>
</dbReference>
<dbReference type="EMBL" id="JAVRER010000038">
    <property type="protein sequence ID" value="MDT0418120.1"/>
    <property type="molecule type" value="Genomic_DNA"/>
</dbReference>
<accession>A0ABD5E9L1</accession>
<dbReference type="Proteomes" id="UP001183607">
    <property type="component" value="Unassembled WGS sequence"/>
</dbReference>
<dbReference type="InterPro" id="IPR029058">
    <property type="entry name" value="AB_hydrolase_fold"/>
</dbReference>
<dbReference type="PROSITE" id="PS00708">
    <property type="entry name" value="PRO_ENDOPEP_SER"/>
    <property type="match status" value="1"/>
</dbReference>
<dbReference type="InterPro" id="IPR022742">
    <property type="entry name" value="Hydrolase_4"/>
</dbReference>
<sequence length="282" mass="28597">MTTSREITFASGATHLAGLLALPGGPAPSGAGRAGVVLVGGSGPTDRDNGTYFPPLRARLLAAGFAVLSYDKRGVGASGGDWRAGGLAELAEDATAALARLRAEPGVDPAAVRLFGHSEGGWVALRAAARGGPERLVTSGCPAVTPAAQERHALAVRGAAPEVLGLYDRLIAAGRAGVGFAAADELLARAGRPAELDLFWAGVDARTWAFLVRKQEHDPLPDAARLRCPHTALYGADDPLVPVAASARAFAGAAPRATAVLVPGAGHRPPAEDVARALGARE</sequence>
<gene>
    <name evidence="3" type="ORF">RM574_21780</name>
</gene>
<dbReference type="GO" id="GO:0016787">
    <property type="term" value="F:hydrolase activity"/>
    <property type="evidence" value="ECO:0007669"/>
    <property type="project" value="UniProtKB-KW"/>
</dbReference>
<proteinExistence type="predicted"/>
<name>A0ABD5E9L1_9ACTN</name>
<dbReference type="SUPFAM" id="SSF53474">
    <property type="entry name" value="alpha/beta-Hydrolases"/>
    <property type="match status" value="1"/>
</dbReference>
<dbReference type="InterPro" id="IPR053145">
    <property type="entry name" value="AB_hydrolase_Est10"/>
</dbReference>